<gene>
    <name evidence="2" type="ORF">GCM10022212_17090</name>
</gene>
<organism evidence="2 3">
    <name type="scientific">Actimicrobium antarcticum</name>
    <dbReference type="NCBI Taxonomy" id="1051899"/>
    <lineage>
        <taxon>Bacteria</taxon>
        <taxon>Pseudomonadati</taxon>
        <taxon>Pseudomonadota</taxon>
        <taxon>Betaproteobacteria</taxon>
        <taxon>Burkholderiales</taxon>
        <taxon>Oxalobacteraceae</taxon>
        <taxon>Actimicrobium</taxon>
    </lineage>
</organism>
<evidence type="ECO:0000256" key="1">
    <source>
        <dbReference type="SAM" id="MobiDB-lite"/>
    </source>
</evidence>
<proteinExistence type="predicted"/>
<dbReference type="RefSeq" id="WP_344762869.1">
    <property type="nucleotide sequence ID" value="NZ_BAAAZE010000008.1"/>
</dbReference>
<evidence type="ECO:0000313" key="3">
    <source>
        <dbReference type="Proteomes" id="UP001501353"/>
    </source>
</evidence>
<evidence type="ECO:0000313" key="2">
    <source>
        <dbReference type="EMBL" id="GAA4020880.1"/>
    </source>
</evidence>
<accession>A0ABP7T6B8</accession>
<feature type="region of interest" description="Disordered" evidence="1">
    <location>
        <begin position="1"/>
        <end position="77"/>
    </location>
</feature>
<dbReference type="Proteomes" id="UP001501353">
    <property type="component" value="Unassembled WGS sequence"/>
</dbReference>
<protein>
    <submittedName>
        <fullName evidence="2">Uncharacterized protein</fullName>
    </submittedName>
</protein>
<sequence>MTTDNNQRQVKTAKPVDTTATPRLPHEHDESADSQSSPPREVMQQAARDIESGQVDTDLRNGAGGVDNVVPKPVPKK</sequence>
<name>A0ABP7T6B8_9BURK</name>
<keyword evidence="3" id="KW-1185">Reference proteome</keyword>
<comment type="caution">
    <text evidence="2">The sequence shown here is derived from an EMBL/GenBank/DDBJ whole genome shotgun (WGS) entry which is preliminary data.</text>
</comment>
<dbReference type="EMBL" id="BAAAZE010000008">
    <property type="protein sequence ID" value="GAA4020880.1"/>
    <property type="molecule type" value="Genomic_DNA"/>
</dbReference>
<feature type="compositionally biased region" description="Polar residues" evidence="1">
    <location>
        <begin position="1"/>
        <end position="10"/>
    </location>
</feature>
<reference evidence="3" key="1">
    <citation type="journal article" date="2019" name="Int. J. Syst. Evol. Microbiol.">
        <title>The Global Catalogue of Microorganisms (GCM) 10K type strain sequencing project: providing services to taxonomists for standard genome sequencing and annotation.</title>
        <authorList>
            <consortium name="The Broad Institute Genomics Platform"/>
            <consortium name="The Broad Institute Genome Sequencing Center for Infectious Disease"/>
            <person name="Wu L."/>
            <person name="Ma J."/>
        </authorList>
    </citation>
    <scope>NUCLEOTIDE SEQUENCE [LARGE SCALE GENOMIC DNA]</scope>
    <source>
        <strain evidence="3">JCM 16673</strain>
    </source>
</reference>